<dbReference type="InterPro" id="IPR015943">
    <property type="entry name" value="WD40/YVTN_repeat-like_dom_sf"/>
</dbReference>
<dbReference type="Gene3D" id="3.30.565.10">
    <property type="entry name" value="Histidine kinase-like ATPase, C-terminal domain"/>
    <property type="match status" value="1"/>
</dbReference>
<sequence length="997" mass="114442">MQRKLLSLFLFLQVLFASAETKRFYVTRFGSGEGLATNQVLTIAKDRHNYLWIGSSNGLQRFDGRKFMTYQIRTPEAQPSKPISEILLDHQGMMWLRVGDDYGSYIPEKQLFTNYPFEKKENRSQGESFWSDSKGNLFVILNNNKLLWIDQKQGKITDQNLPIKIPDGWRPRAIFEDNKGHYWVSSIEGISVFDPKNSEVYTKDHNPQGLEVLNYPNLSYVFNVYEDSRGIYWINYWGPEEKLLSYDPETKVWKNHKSELSAPTTNYQESFGNLELPNGDLWRYGIQTLADYDPIAKRFKPLVQSDIRFDKISKMIWDEAGGLWLATDNGLYFLHFDTPDVFFLEEDSAEGNYEYQAVEEVIYKGDTSLWLGSWGKGLNIIKLATGRQDSRWTYKGAPNAFESLQVWDIHHDKKRNWVWVALQHGLLQVIDLESKAVRFTYPEAIGGSTIRTIAQDKEGNVWFGTQNGTIVRYEGEEISERGFHKIRKFSGRIPKILVSKDQKLWVSTNNEGVYVLDLERGEILKNLNDSILSSNEIQSIHQVNDSIFVFGHQLLNKYNSKSGKNEIFSFSDGLVSNRILHIQSEPNGLIWIYTPDGLSRFDISNNTFYSFGRNHFFSKIPSDGHSGTLLSTGELAFVSSNSFMVFDPRQFERNLTPAQPAITSIELFGTYIGDGSVAATRTDFLSHENSLRFDFNILNFNLQDRFSYFYRLVGADPVWREAKGSFEAVYSLLPPGDYSFEVKSANESGESSSPAVYRFSIKPSLIQTWWFKLALVLLFLAIVYIIYRLRLNRILAVVKIRNQLARDLHDDMGSTLSTINILSSMAKTKIGVDPAKSSEYISKISENSQRMMDAMDDIVWSIKPQNDTMERLIARMREFATEVLESKDILLNIEIGERVLDMKLEMDARRDLFLIFKEGINNAAKYSKATRLYVSFTLDKNVFNLKIKDYGIGFDSESLERGNGLENMEKRARNLKGTLTIHSSPGEGTTLDLKIPH</sequence>
<organism evidence="5 6">
    <name type="scientific">Algoriphagus aestuariicola</name>
    <dbReference type="NCBI Taxonomy" id="1852016"/>
    <lineage>
        <taxon>Bacteria</taxon>
        <taxon>Pseudomonadati</taxon>
        <taxon>Bacteroidota</taxon>
        <taxon>Cytophagia</taxon>
        <taxon>Cytophagales</taxon>
        <taxon>Cyclobacteriaceae</taxon>
        <taxon>Algoriphagus</taxon>
    </lineage>
</organism>
<feature type="domain" description="Histidine kinase" evidence="4">
    <location>
        <begin position="807"/>
        <end position="997"/>
    </location>
</feature>
<evidence type="ECO:0000313" key="5">
    <source>
        <dbReference type="EMBL" id="MBN7800820.1"/>
    </source>
</evidence>
<protein>
    <recommendedName>
        <fullName evidence="4">Histidine kinase domain-containing protein</fullName>
    </recommendedName>
</protein>
<dbReference type="EMBL" id="JAFKCW010000002">
    <property type="protein sequence ID" value="MBN7800820.1"/>
    <property type="molecule type" value="Genomic_DNA"/>
</dbReference>
<dbReference type="Pfam" id="PF07494">
    <property type="entry name" value="Reg_prop"/>
    <property type="match status" value="2"/>
</dbReference>
<dbReference type="Pfam" id="PF07730">
    <property type="entry name" value="HisKA_3"/>
    <property type="match status" value="1"/>
</dbReference>
<dbReference type="RefSeq" id="WP_206568809.1">
    <property type="nucleotide sequence ID" value="NZ_JAFKCW010000002.1"/>
</dbReference>
<dbReference type="Gene3D" id="2.130.10.10">
    <property type="entry name" value="YVTN repeat-like/Quinoprotein amine dehydrogenase"/>
    <property type="match status" value="2"/>
</dbReference>
<dbReference type="SUPFAM" id="SSF101898">
    <property type="entry name" value="NHL repeat"/>
    <property type="match status" value="1"/>
</dbReference>
<keyword evidence="2" id="KW-0812">Transmembrane</keyword>
<dbReference type="PANTHER" id="PTHR43547:SF2">
    <property type="entry name" value="HYBRID SIGNAL TRANSDUCTION HISTIDINE KINASE C"/>
    <property type="match status" value="1"/>
</dbReference>
<dbReference type="Gene3D" id="1.20.5.1930">
    <property type="match status" value="1"/>
</dbReference>
<feature type="transmembrane region" description="Helical" evidence="2">
    <location>
        <begin position="769"/>
        <end position="787"/>
    </location>
</feature>
<dbReference type="Gene3D" id="2.60.40.10">
    <property type="entry name" value="Immunoglobulins"/>
    <property type="match status" value="1"/>
</dbReference>
<name>A0ABS3BR51_9BACT</name>
<keyword evidence="1" id="KW-0597">Phosphoprotein</keyword>
<dbReference type="InterPro" id="IPR036890">
    <property type="entry name" value="HATPase_C_sf"/>
</dbReference>
<dbReference type="InterPro" id="IPR011712">
    <property type="entry name" value="Sig_transdc_His_kin_sub3_dim/P"/>
</dbReference>
<evidence type="ECO:0000313" key="6">
    <source>
        <dbReference type="Proteomes" id="UP000664698"/>
    </source>
</evidence>
<dbReference type="PROSITE" id="PS50109">
    <property type="entry name" value="HIS_KIN"/>
    <property type="match status" value="1"/>
</dbReference>
<dbReference type="Pfam" id="PF02518">
    <property type="entry name" value="HATPase_c"/>
    <property type="match status" value="1"/>
</dbReference>
<dbReference type="InterPro" id="IPR013783">
    <property type="entry name" value="Ig-like_fold"/>
</dbReference>
<dbReference type="InterPro" id="IPR005467">
    <property type="entry name" value="His_kinase_dom"/>
</dbReference>
<keyword evidence="3" id="KW-0732">Signal</keyword>
<dbReference type="Pfam" id="PF07495">
    <property type="entry name" value="Y_Y_Y"/>
    <property type="match status" value="1"/>
</dbReference>
<dbReference type="CDD" id="cd16917">
    <property type="entry name" value="HATPase_UhpB-NarQ-NarX-like"/>
    <property type="match status" value="1"/>
</dbReference>
<keyword evidence="2" id="KW-0472">Membrane</keyword>
<evidence type="ECO:0000256" key="1">
    <source>
        <dbReference type="ARBA" id="ARBA00022553"/>
    </source>
</evidence>
<evidence type="ECO:0000259" key="4">
    <source>
        <dbReference type="PROSITE" id="PS50109"/>
    </source>
</evidence>
<feature type="chain" id="PRO_5046777728" description="Histidine kinase domain-containing protein" evidence="3">
    <location>
        <begin position="20"/>
        <end position="997"/>
    </location>
</feature>
<keyword evidence="6" id="KW-1185">Reference proteome</keyword>
<reference evidence="5 6" key="1">
    <citation type="submission" date="2021-03" db="EMBL/GenBank/DDBJ databases">
        <title>novel species isolated from a fishpond in China.</title>
        <authorList>
            <person name="Lu H."/>
            <person name="Cai Z."/>
        </authorList>
    </citation>
    <scope>NUCLEOTIDE SEQUENCE [LARGE SCALE GENOMIC DNA]</scope>
    <source>
        <strain evidence="5 6">JCM 31546</strain>
    </source>
</reference>
<comment type="caution">
    <text evidence="5">The sequence shown here is derived from an EMBL/GenBank/DDBJ whole genome shotgun (WGS) entry which is preliminary data.</text>
</comment>
<dbReference type="InterPro" id="IPR011110">
    <property type="entry name" value="Reg_prop"/>
</dbReference>
<feature type="signal peptide" evidence="3">
    <location>
        <begin position="1"/>
        <end position="19"/>
    </location>
</feature>
<accession>A0ABS3BR51</accession>
<evidence type="ECO:0000256" key="3">
    <source>
        <dbReference type="SAM" id="SignalP"/>
    </source>
</evidence>
<dbReference type="InterPro" id="IPR003594">
    <property type="entry name" value="HATPase_dom"/>
</dbReference>
<keyword evidence="2" id="KW-1133">Transmembrane helix</keyword>
<gene>
    <name evidence="5" type="ORF">J0A67_08110</name>
</gene>
<dbReference type="SUPFAM" id="SSF63829">
    <property type="entry name" value="Calcium-dependent phosphotriesterase"/>
    <property type="match status" value="1"/>
</dbReference>
<dbReference type="SUPFAM" id="SSF55874">
    <property type="entry name" value="ATPase domain of HSP90 chaperone/DNA topoisomerase II/histidine kinase"/>
    <property type="match status" value="1"/>
</dbReference>
<dbReference type="InterPro" id="IPR011123">
    <property type="entry name" value="Y_Y_Y"/>
</dbReference>
<dbReference type="Proteomes" id="UP000664698">
    <property type="component" value="Unassembled WGS sequence"/>
</dbReference>
<dbReference type="PANTHER" id="PTHR43547">
    <property type="entry name" value="TWO-COMPONENT HISTIDINE KINASE"/>
    <property type="match status" value="1"/>
</dbReference>
<proteinExistence type="predicted"/>
<evidence type="ECO:0000256" key="2">
    <source>
        <dbReference type="SAM" id="Phobius"/>
    </source>
</evidence>